<evidence type="ECO:0000256" key="2">
    <source>
        <dbReference type="ARBA" id="ARBA00022723"/>
    </source>
</evidence>
<feature type="domain" description="Cytochrome c" evidence="5">
    <location>
        <begin position="35"/>
        <end position="108"/>
    </location>
</feature>
<proteinExistence type="predicted"/>
<keyword evidence="6" id="KW-0614">Plasmid</keyword>
<evidence type="ECO:0000256" key="3">
    <source>
        <dbReference type="ARBA" id="ARBA00023004"/>
    </source>
</evidence>
<dbReference type="EMBL" id="AP026561">
    <property type="protein sequence ID" value="BDP43535.1"/>
    <property type="molecule type" value="Genomic_DNA"/>
</dbReference>
<evidence type="ECO:0000313" key="7">
    <source>
        <dbReference type="Proteomes" id="UP001064971"/>
    </source>
</evidence>
<gene>
    <name evidence="6" type="ORF">DAETH_35040</name>
</gene>
<evidence type="ECO:0000256" key="4">
    <source>
        <dbReference type="PROSITE-ProRule" id="PRU00433"/>
    </source>
</evidence>
<accession>A0ABM8AIF6</accession>
<dbReference type="Pfam" id="PF13442">
    <property type="entry name" value="Cytochrome_CBB3"/>
    <property type="match status" value="1"/>
</dbReference>
<dbReference type="PROSITE" id="PS51257">
    <property type="entry name" value="PROKAR_LIPOPROTEIN"/>
    <property type="match status" value="1"/>
</dbReference>
<reference evidence="6" key="1">
    <citation type="submission" date="2022-07" db="EMBL/GenBank/DDBJ databases">
        <title>Complete Genome Sequence of the Radioresistant Bacterium Deinococcus aetherius ST0316, Isolated from the Air Dust collected in Lower Stratosphere above Japan.</title>
        <authorList>
            <person name="Satoh K."/>
            <person name="Hagiwara K."/>
            <person name="Katsumata K."/>
            <person name="Kubo A."/>
            <person name="Yokobori S."/>
            <person name="Yamagishi A."/>
            <person name="Oono Y."/>
            <person name="Narumi I."/>
        </authorList>
    </citation>
    <scope>NUCLEOTIDE SEQUENCE</scope>
    <source>
        <strain evidence="6">ST0316</strain>
        <plasmid evidence="6">pDAETH-1</plasmid>
    </source>
</reference>
<name>A0ABM8AIF6_9DEIO</name>
<sequence length="115" mass="12273">MRRLLPLLLLAPLLTACLPQRRDAPLVGELTGLSPQEARGRVVYMANCQQCHPGGAEGLGPALNNKPLPHLAIRAQVRAGLGAMPAFDASEISDADLEALADYVVRLREHGFGGR</sequence>
<dbReference type="Proteomes" id="UP001064971">
    <property type="component" value="Plasmid pDAETH-1"/>
</dbReference>
<organism evidence="6 7">
    <name type="scientific">Deinococcus aetherius</name>
    <dbReference type="NCBI Taxonomy" id="200252"/>
    <lineage>
        <taxon>Bacteria</taxon>
        <taxon>Thermotogati</taxon>
        <taxon>Deinococcota</taxon>
        <taxon>Deinococci</taxon>
        <taxon>Deinococcales</taxon>
        <taxon>Deinococcaceae</taxon>
        <taxon>Deinococcus</taxon>
    </lineage>
</organism>
<dbReference type="InterPro" id="IPR009056">
    <property type="entry name" value="Cyt_c-like_dom"/>
</dbReference>
<evidence type="ECO:0000259" key="5">
    <source>
        <dbReference type="PROSITE" id="PS51007"/>
    </source>
</evidence>
<dbReference type="InterPro" id="IPR036909">
    <property type="entry name" value="Cyt_c-like_dom_sf"/>
</dbReference>
<evidence type="ECO:0000313" key="6">
    <source>
        <dbReference type="EMBL" id="BDP43535.1"/>
    </source>
</evidence>
<keyword evidence="1 4" id="KW-0349">Heme</keyword>
<dbReference type="SUPFAM" id="SSF46626">
    <property type="entry name" value="Cytochrome c"/>
    <property type="match status" value="1"/>
</dbReference>
<keyword evidence="3 4" id="KW-0408">Iron</keyword>
<keyword evidence="2 4" id="KW-0479">Metal-binding</keyword>
<protein>
    <recommendedName>
        <fullName evidence="5">Cytochrome c domain-containing protein</fullName>
    </recommendedName>
</protein>
<dbReference type="PROSITE" id="PS51007">
    <property type="entry name" value="CYTC"/>
    <property type="match status" value="1"/>
</dbReference>
<dbReference type="Gene3D" id="1.10.760.10">
    <property type="entry name" value="Cytochrome c-like domain"/>
    <property type="match status" value="1"/>
</dbReference>
<dbReference type="RefSeq" id="WP_264778012.1">
    <property type="nucleotide sequence ID" value="NZ_AP026561.1"/>
</dbReference>
<keyword evidence="7" id="KW-1185">Reference proteome</keyword>
<evidence type="ECO:0000256" key="1">
    <source>
        <dbReference type="ARBA" id="ARBA00022617"/>
    </source>
</evidence>
<geneLocation type="plasmid" evidence="6 7">
    <name>pDAETH-1</name>
</geneLocation>